<dbReference type="Pfam" id="PF01344">
    <property type="entry name" value="Kelch_1"/>
    <property type="match status" value="1"/>
</dbReference>
<dbReference type="InterPro" id="IPR013761">
    <property type="entry name" value="SAM/pointed_sf"/>
</dbReference>
<dbReference type="SUPFAM" id="SSF117281">
    <property type="entry name" value="Kelch motif"/>
    <property type="match status" value="1"/>
</dbReference>
<dbReference type="OrthoDB" id="2010953at2759"/>
<dbReference type="InterPro" id="IPR001660">
    <property type="entry name" value="SAM"/>
</dbReference>
<dbReference type="Proteomes" id="UP000631114">
    <property type="component" value="Unassembled WGS sequence"/>
</dbReference>
<keyword evidence="4" id="KW-1185">Reference proteome</keyword>
<evidence type="ECO:0000313" key="4">
    <source>
        <dbReference type="Proteomes" id="UP000631114"/>
    </source>
</evidence>
<feature type="domain" description="SAM" evidence="2">
    <location>
        <begin position="247"/>
        <end position="290"/>
    </location>
</feature>
<reference evidence="3 4" key="1">
    <citation type="submission" date="2020-10" db="EMBL/GenBank/DDBJ databases">
        <title>The Coptis chinensis genome and diversification of protoberbering-type alkaloids.</title>
        <authorList>
            <person name="Wang B."/>
            <person name="Shu S."/>
            <person name="Song C."/>
            <person name="Liu Y."/>
        </authorList>
    </citation>
    <scope>NUCLEOTIDE SEQUENCE [LARGE SCALE GENOMIC DNA]</scope>
    <source>
        <strain evidence="3">HL-2020</strain>
        <tissue evidence="3">Leaf</tissue>
    </source>
</reference>
<keyword evidence="1" id="KW-1133">Transmembrane helix</keyword>
<dbReference type="Gene3D" id="1.10.150.50">
    <property type="entry name" value="Transcription Factor, Ets-1"/>
    <property type="match status" value="1"/>
</dbReference>
<proteinExistence type="predicted"/>
<gene>
    <name evidence="3" type="ORF">IFM89_031059</name>
</gene>
<dbReference type="AlphaFoldDB" id="A0A835LJ79"/>
<sequence length="626" mass="70689">MMRTSISTTLLVRACPLSIPMPDKLDVFGGDARKAHLGPNSTEWVGMQFVVLEVVYLFGINLSFLYLIPINKNGWRLSMIPGIFDSGPPFATFLFERDSPYVIATSKEEFCVVWYEHLTPEKGDGYKDRLPVDCLEFQVKRSTDGENGLLVNPVCKGQSAFTIEGCYFYQIANMQWKNGDKGRLDFSTDSSQTPVVGPVDLLNNLSCMMQDLNYYSYWRHDDQWSFDVPAAGIVRLEVPNLKLEELSLERFLDFLGLGDYLQTFQGKKVDMEALKNTDMNKLKDLKIPLVVLSKRAGGKLDCSSTCDILFFFFVKMSLEKDRTLNWYALNPNTGNCNIIPQISSKENTALPVDYGSAIFNSKIYIVGGRLAPHKSSPINDVQVFDPITKELHTVDSLSWRLGLFLPVLPIEGFGIYVFGGWVPTLGRSSTMVRSGTNYLPEPPSEITRIEPYPASLLNEETSSFFGVKFYVVYIISLNQAGISLSYPFRMILILCPGRFLSYTKNVAVVDDKLYWCFGNLFAFPLNRINNGYIDNTVYKFEQSDSLTTAPSVFSCKECLLPHSMVPIGKEQLCVVWFNLVDIENGITVSWNNFQIRKQSRSRESKDVHVFSIGGLHTTKVDGFCIF</sequence>
<protein>
    <recommendedName>
        <fullName evidence="2">SAM domain-containing protein</fullName>
    </recommendedName>
</protein>
<evidence type="ECO:0000256" key="1">
    <source>
        <dbReference type="SAM" id="Phobius"/>
    </source>
</evidence>
<dbReference type="InterPro" id="IPR006652">
    <property type="entry name" value="Kelch_1"/>
</dbReference>
<comment type="caution">
    <text evidence="3">The sequence shown here is derived from an EMBL/GenBank/DDBJ whole genome shotgun (WGS) entry which is preliminary data.</text>
</comment>
<feature type="transmembrane region" description="Helical" evidence="1">
    <location>
        <begin position="44"/>
        <end position="68"/>
    </location>
</feature>
<keyword evidence="1" id="KW-0472">Membrane</keyword>
<accession>A0A835LJ79</accession>
<name>A0A835LJ79_9MAGN</name>
<evidence type="ECO:0000259" key="2">
    <source>
        <dbReference type="Pfam" id="PF07647"/>
    </source>
</evidence>
<dbReference type="Pfam" id="PF07647">
    <property type="entry name" value="SAM_2"/>
    <property type="match status" value="1"/>
</dbReference>
<organism evidence="3 4">
    <name type="scientific">Coptis chinensis</name>
    <dbReference type="NCBI Taxonomy" id="261450"/>
    <lineage>
        <taxon>Eukaryota</taxon>
        <taxon>Viridiplantae</taxon>
        <taxon>Streptophyta</taxon>
        <taxon>Embryophyta</taxon>
        <taxon>Tracheophyta</taxon>
        <taxon>Spermatophyta</taxon>
        <taxon>Magnoliopsida</taxon>
        <taxon>Ranunculales</taxon>
        <taxon>Ranunculaceae</taxon>
        <taxon>Coptidoideae</taxon>
        <taxon>Coptis</taxon>
    </lineage>
</organism>
<keyword evidence="1" id="KW-0812">Transmembrane</keyword>
<evidence type="ECO:0000313" key="3">
    <source>
        <dbReference type="EMBL" id="KAF9594457.1"/>
    </source>
</evidence>
<dbReference type="InterPro" id="IPR015915">
    <property type="entry name" value="Kelch-typ_b-propeller"/>
</dbReference>
<dbReference type="EMBL" id="JADFTS010000008">
    <property type="protein sequence ID" value="KAF9594457.1"/>
    <property type="molecule type" value="Genomic_DNA"/>
</dbReference>
<dbReference type="Gene3D" id="2.120.10.80">
    <property type="entry name" value="Kelch-type beta propeller"/>
    <property type="match status" value="1"/>
</dbReference>